<organism evidence="2 3">
    <name type="scientific">Blepharisma stoltei</name>
    <dbReference type="NCBI Taxonomy" id="1481888"/>
    <lineage>
        <taxon>Eukaryota</taxon>
        <taxon>Sar</taxon>
        <taxon>Alveolata</taxon>
        <taxon>Ciliophora</taxon>
        <taxon>Postciliodesmatophora</taxon>
        <taxon>Heterotrichea</taxon>
        <taxon>Heterotrichida</taxon>
        <taxon>Blepharismidae</taxon>
        <taxon>Blepharisma</taxon>
    </lineage>
</organism>
<dbReference type="Proteomes" id="UP001162131">
    <property type="component" value="Unassembled WGS sequence"/>
</dbReference>
<reference evidence="2" key="1">
    <citation type="submission" date="2021-09" db="EMBL/GenBank/DDBJ databases">
        <authorList>
            <consortium name="AG Swart"/>
            <person name="Singh M."/>
            <person name="Singh A."/>
            <person name="Seah K."/>
            <person name="Emmerich C."/>
        </authorList>
    </citation>
    <scope>NUCLEOTIDE SEQUENCE</scope>
    <source>
        <strain evidence="2">ATCC30299</strain>
    </source>
</reference>
<evidence type="ECO:0000313" key="2">
    <source>
        <dbReference type="EMBL" id="CAG9321474.1"/>
    </source>
</evidence>
<protein>
    <submittedName>
        <fullName evidence="2">Uncharacterized protein</fullName>
    </submittedName>
</protein>
<gene>
    <name evidence="2" type="ORF">BSTOLATCC_MIC28754</name>
</gene>
<comment type="caution">
    <text evidence="2">The sequence shown here is derived from an EMBL/GenBank/DDBJ whole genome shotgun (WGS) entry which is preliminary data.</text>
</comment>
<sequence length="113" mass="12728">MANLKIPGNQSEEEHTLDNQELGSPSFFFESPIQFASKSNLSYSPSNDFLSSVTSPKTQDLPLTTELMAKQLHEAINQHKVAFSRKCDKIKQEIQSLLSEDGKENIFRAPEKD</sequence>
<evidence type="ECO:0000256" key="1">
    <source>
        <dbReference type="SAM" id="MobiDB-lite"/>
    </source>
</evidence>
<dbReference type="EMBL" id="CAJZBQ010000028">
    <property type="protein sequence ID" value="CAG9321474.1"/>
    <property type="molecule type" value="Genomic_DNA"/>
</dbReference>
<accession>A0AAU9J696</accession>
<evidence type="ECO:0000313" key="3">
    <source>
        <dbReference type="Proteomes" id="UP001162131"/>
    </source>
</evidence>
<name>A0AAU9J696_9CILI</name>
<proteinExistence type="predicted"/>
<dbReference type="AlphaFoldDB" id="A0AAU9J696"/>
<feature type="region of interest" description="Disordered" evidence="1">
    <location>
        <begin position="1"/>
        <end position="23"/>
    </location>
</feature>
<keyword evidence="3" id="KW-1185">Reference proteome</keyword>